<evidence type="ECO:0000256" key="1">
    <source>
        <dbReference type="ARBA" id="ARBA00006964"/>
    </source>
</evidence>
<sequence length="243" mass="27414">MRPFELEGFLDSVLEPEKFDDYCHNGIQIEGDRDIKKLVTGVSFSHAFVEKALNSSADAILVHHGIFGKTFFRLTGHLKRRVERVLLNGVTLLGYHLPLDANIPYGNNYAIAQKLGLESLEKFDVGLIGRTPMETTVSEFTHSLSQLFPNQKIFLHKNSEVVQKVCIISGGSSSMLDKLEGIADTFISGEVREPTRELSKEMGINYFCVGHYASERFGVMNLGKLVKERFSLDVEFIEYYNEL</sequence>
<reference evidence="4" key="1">
    <citation type="journal article" date="2020" name="mSystems">
        <title>Genome- and Community-Level Interaction Insights into Carbon Utilization and Element Cycling Functions of Hydrothermarchaeota in Hydrothermal Sediment.</title>
        <authorList>
            <person name="Zhou Z."/>
            <person name="Liu Y."/>
            <person name="Xu W."/>
            <person name="Pan J."/>
            <person name="Luo Z.H."/>
            <person name="Li M."/>
        </authorList>
    </citation>
    <scope>NUCLEOTIDE SEQUENCE [LARGE SCALE GENOMIC DNA]</scope>
    <source>
        <strain evidence="4">SpSt-1179</strain>
    </source>
</reference>
<comment type="caution">
    <text evidence="4">The sequence shown here is derived from an EMBL/GenBank/DDBJ whole genome shotgun (WGS) entry which is preliminary data.</text>
</comment>
<feature type="binding site" evidence="3">
    <location>
        <position position="100"/>
    </location>
    <ligand>
        <name>a divalent metal cation</name>
        <dbReference type="ChEBI" id="CHEBI:60240"/>
        <label>1</label>
    </ligand>
</feature>
<feature type="binding site" evidence="3">
    <location>
        <position position="64"/>
    </location>
    <ligand>
        <name>a divalent metal cation</name>
        <dbReference type="ChEBI" id="CHEBI:60240"/>
        <label>2</label>
    </ligand>
</feature>
<dbReference type="Gene3D" id="3.40.1390.30">
    <property type="entry name" value="NIF3 (NGG1p interacting factor 3)-like"/>
    <property type="match status" value="2"/>
</dbReference>
<dbReference type="GO" id="GO:0005737">
    <property type="term" value="C:cytoplasm"/>
    <property type="evidence" value="ECO:0007669"/>
    <property type="project" value="TreeGrafter"/>
</dbReference>
<dbReference type="InterPro" id="IPR002678">
    <property type="entry name" value="DUF34/NIF3"/>
</dbReference>
<evidence type="ECO:0000256" key="2">
    <source>
        <dbReference type="ARBA" id="ARBA00022723"/>
    </source>
</evidence>
<protein>
    <submittedName>
        <fullName evidence="4">Nif3-like dinuclear metal center hexameric protein</fullName>
    </submittedName>
</protein>
<evidence type="ECO:0000313" key="4">
    <source>
        <dbReference type="EMBL" id="HDP76686.1"/>
    </source>
</evidence>
<evidence type="ECO:0000256" key="3">
    <source>
        <dbReference type="PIRSR" id="PIRSR602678-1"/>
    </source>
</evidence>
<dbReference type="NCBIfam" id="TIGR00486">
    <property type="entry name" value="YbgI_SA1388"/>
    <property type="match status" value="1"/>
</dbReference>
<name>A0A7C1H4I8_9BACT</name>
<dbReference type="AlphaFoldDB" id="A0A7C1H4I8"/>
<dbReference type="GO" id="GO:0046872">
    <property type="term" value="F:metal ion binding"/>
    <property type="evidence" value="ECO:0007669"/>
    <property type="project" value="UniProtKB-KW"/>
</dbReference>
<dbReference type="SUPFAM" id="SSF102705">
    <property type="entry name" value="NIF3 (NGG1p interacting factor 3)-like"/>
    <property type="match status" value="1"/>
</dbReference>
<dbReference type="EMBL" id="DSBT01000018">
    <property type="protein sequence ID" value="HDP76686.1"/>
    <property type="molecule type" value="Genomic_DNA"/>
</dbReference>
<feature type="binding site" evidence="3">
    <location>
        <position position="215"/>
    </location>
    <ligand>
        <name>a divalent metal cation</name>
        <dbReference type="ChEBI" id="CHEBI:60240"/>
        <label>2</label>
    </ligand>
</feature>
<dbReference type="PANTHER" id="PTHR13799:SF14">
    <property type="entry name" value="GTP CYCLOHYDROLASE 1 TYPE 2 HOMOLOG"/>
    <property type="match status" value="1"/>
</dbReference>
<comment type="similarity">
    <text evidence="1">Belongs to the GTP cyclohydrolase I type 2/NIF3 family.</text>
</comment>
<gene>
    <name evidence="4" type="ORF">ENN47_00575</name>
</gene>
<dbReference type="Pfam" id="PF01784">
    <property type="entry name" value="DUF34_NIF3"/>
    <property type="match status" value="1"/>
</dbReference>
<dbReference type="PANTHER" id="PTHR13799">
    <property type="entry name" value="NGG1 INTERACTING FACTOR 3"/>
    <property type="match status" value="1"/>
</dbReference>
<accession>A0A7C1H4I8</accession>
<feature type="binding site" evidence="3">
    <location>
        <position position="211"/>
    </location>
    <ligand>
        <name>a divalent metal cation</name>
        <dbReference type="ChEBI" id="CHEBI:60240"/>
        <label>1</label>
    </ligand>
</feature>
<dbReference type="Proteomes" id="UP000886198">
    <property type="component" value="Unassembled WGS sequence"/>
</dbReference>
<keyword evidence="2 3" id="KW-0479">Metal-binding</keyword>
<dbReference type="InterPro" id="IPR036069">
    <property type="entry name" value="DUF34/NIF3_sf"/>
</dbReference>
<organism evidence="4">
    <name type="scientific">Mesotoga infera</name>
    <dbReference type="NCBI Taxonomy" id="1236046"/>
    <lineage>
        <taxon>Bacteria</taxon>
        <taxon>Thermotogati</taxon>
        <taxon>Thermotogota</taxon>
        <taxon>Thermotogae</taxon>
        <taxon>Kosmotogales</taxon>
        <taxon>Kosmotogaceae</taxon>
        <taxon>Mesotoga</taxon>
    </lineage>
</organism>
<proteinExistence type="inferred from homology"/>
<feature type="binding site" evidence="3">
    <location>
        <position position="63"/>
    </location>
    <ligand>
        <name>a divalent metal cation</name>
        <dbReference type="ChEBI" id="CHEBI:60240"/>
        <label>1</label>
    </ligand>
</feature>